<protein>
    <recommendedName>
        <fullName evidence="2">Putative plant transposon protein domain-containing protein</fullName>
    </recommendedName>
</protein>
<keyword evidence="4" id="KW-1185">Reference proteome</keyword>
<feature type="region of interest" description="Disordered" evidence="1">
    <location>
        <begin position="357"/>
        <end position="392"/>
    </location>
</feature>
<name>A0ABU6XXT8_9FABA</name>
<dbReference type="InterPro" id="IPR046796">
    <property type="entry name" value="Transposase_32_dom"/>
</dbReference>
<dbReference type="EMBL" id="JASCZI010214987">
    <property type="protein sequence ID" value="MED6202320.1"/>
    <property type="molecule type" value="Genomic_DNA"/>
</dbReference>
<accession>A0ABU6XXT8</accession>
<organism evidence="3 4">
    <name type="scientific">Stylosanthes scabra</name>
    <dbReference type="NCBI Taxonomy" id="79078"/>
    <lineage>
        <taxon>Eukaryota</taxon>
        <taxon>Viridiplantae</taxon>
        <taxon>Streptophyta</taxon>
        <taxon>Embryophyta</taxon>
        <taxon>Tracheophyta</taxon>
        <taxon>Spermatophyta</taxon>
        <taxon>Magnoliopsida</taxon>
        <taxon>eudicotyledons</taxon>
        <taxon>Gunneridae</taxon>
        <taxon>Pentapetalae</taxon>
        <taxon>rosids</taxon>
        <taxon>fabids</taxon>
        <taxon>Fabales</taxon>
        <taxon>Fabaceae</taxon>
        <taxon>Papilionoideae</taxon>
        <taxon>50 kb inversion clade</taxon>
        <taxon>dalbergioids sensu lato</taxon>
        <taxon>Dalbergieae</taxon>
        <taxon>Pterocarpus clade</taxon>
        <taxon>Stylosanthes</taxon>
    </lineage>
</organism>
<proteinExistence type="predicted"/>
<feature type="compositionally biased region" description="Basic and acidic residues" evidence="1">
    <location>
        <begin position="380"/>
        <end position="392"/>
    </location>
</feature>
<dbReference type="Proteomes" id="UP001341840">
    <property type="component" value="Unassembled WGS sequence"/>
</dbReference>
<dbReference type="Pfam" id="PF20167">
    <property type="entry name" value="Transposase_32"/>
    <property type="match status" value="1"/>
</dbReference>
<evidence type="ECO:0000256" key="1">
    <source>
        <dbReference type="SAM" id="MobiDB-lite"/>
    </source>
</evidence>
<feature type="domain" description="Putative plant transposon protein" evidence="2">
    <location>
        <begin position="69"/>
        <end position="255"/>
    </location>
</feature>
<sequence>MASTYNSSRKRRGKAVVVDEETFDAHRFKTPFHEHFFNSNVASKPIIPDTRFNLEEDQYPQIRQQIELRGWKRLNKPKKRISQTIIREFYANARIDPDNEVGPRFHTFVRGMLVNFSMDRIKTVMKFEGPLNSETSYRARMVEGNQDLDSVTRDICVEGAVWSLGARKNPLYLKRSDLNPVVRGWHEFIIHNIMPTTNQSEVTLNRAVLIHCIMSSQEVRVEKIIVDAMMNIINKLHTSKPPLAFPNIIARLCEEIEISFLASGPVEAMPKARSITPAKNFSSHMGKLHAAHEEQKTKMGQTNQMLVNHALDSQAGNMYTHWALQQSNQNLVPMIPTKIPPAIRENFKAGRPLFHGMLRPWPPEGSSNAPGQQATPAVDVPRDPKANSDDED</sequence>
<gene>
    <name evidence="3" type="ORF">PIB30_104165</name>
</gene>
<feature type="compositionally biased region" description="Polar residues" evidence="1">
    <location>
        <begin position="365"/>
        <end position="375"/>
    </location>
</feature>
<evidence type="ECO:0000313" key="4">
    <source>
        <dbReference type="Proteomes" id="UP001341840"/>
    </source>
</evidence>
<reference evidence="3 4" key="1">
    <citation type="journal article" date="2023" name="Plants (Basel)">
        <title>Bridging the Gap: Combining Genomics and Transcriptomics Approaches to Understand Stylosanthes scabra, an Orphan Legume from the Brazilian Caatinga.</title>
        <authorList>
            <person name="Ferreira-Neto J.R.C."/>
            <person name="da Silva M.D."/>
            <person name="Binneck E."/>
            <person name="de Melo N.F."/>
            <person name="da Silva R.H."/>
            <person name="de Melo A.L.T.M."/>
            <person name="Pandolfi V."/>
            <person name="Bustamante F.O."/>
            <person name="Brasileiro-Vidal A.C."/>
            <person name="Benko-Iseppon A.M."/>
        </authorList>
    </citation>
    <scope>NUCLEOTIDE SEQUENCE [LARGE SCALE GENOMIC DNA]</scope>
    <source>
        <tissue evidence="3">Leaves</tissue>
    </source>
</reference>
<evidence type="ECO:0000259" key="2">
    <source>
        <dbReference type="Pfam" id="PF20167"/>
    </source>
</evidence>
<comment type="caution">
    <text evidence="3">The sequence shown here is derived from an EMBL/GenBank/DDBJ whole genome shotgun (WGS) entry which is preliminary data.</text>
</comment>
<evidence type="ECO:0000313" key="3">
    <source>
        <dbReference type="EMBL" id="MED6202320.1"/>
    </source>
</evidence>